<dbReference type="Gene3D" id="1.10.510.10">
    <property type="entry name" value="Transferase(Phosphotransferase) domain 1"/>
    <property type="match status" value="1"/>
</dbReference>
<gene>
    <name evidence="2" type="ORF">GOM49_05535</name>
</gene>
<dbReference type="GO" id="GO:0005524">
    <property type="term" value="F:ATP binding"/>
    <property type="evidence" value="ECO:0007669"/>
    <property type="project" value="InterPro"/>
</dbReference>
<sequence>MSNGAKAKQCATGELLESYVNNKGSLEANEIYKIALSLCNIIENFHKGDFFIINRDLSPRSIIVMKNKEAKLVDKKSDLRMFHSKNANLQYHRLWEASKQHDLHSLAMLMYFMATGTTAYSVLDIFKDDSYPDNVDRSLKEIMHRCFEESDQNKYSSVEELSMEITMRILENNRYKETVNLINSKIETGISRRRVRKRRANRAFSYNEGLDYVKYFVKRGKKRLQISLRL</sequence>
<dbReference type="PROSITE" id="PS50011">
    <property type="entry name" value="PROTEIN_KINASE_DOM"/>
    <property type="match status" value="1"/>
</dbReference>
<evidence type="ECO:0000313" key="3">
    <source>
        <dbReference type="Proteomes" id="UP000422764"/>
    </source>
</evidence>
<evidence type="ECO:0000313" key="2">
    <source>
        <dbReference type="EMBL" id="QGU94635.1"/>
    </source>
</evidence>
<name>A0A6I6FA79_9CLOT</name>
<dbReference type="SUPFAM" id="SSF56112">
    <property type="entry name" value="Protein kinase-like (PK-like)"/>
    <property type="match status" value="1"/>
</dbReference>
<evidence type="ECO:0000259" key="1">
    <source>
        <dbReference type="PROSITE" id="PS50011"/>
    </source>
</evidence>
<proteinExistence type="predicted"/>
<organism evidence="2 3">
    <name type="scientific">Clostridium bovifaecis</name>
    <dbReference type="NCBI Taxonomy" id="2184719"/>
    <lineage>
        <taxon>Bacteria</taxon>
        <taxon>Bacillati</taxon>
        <taxon>Bacillota</taxon>
        <taxon>Clostridia</taxon>
        <taxon>Eubacteriales</taxon>
        <taxon>Clostridiaceae</taxon>
        <taxon>Clostridium</taxon>
    </lineage>
</organism>
<dbReference type="InterPro" id="IPR000719">
    <property type="entry name" value="Prot_kinase_dom"/>
</dbReference>
<feature type="domain" description="Protein kinase" evidence="1">
    <location>
        <begin position="1"/>
        <end position="167"/>
    </location>
</feature>
<dbReference type="AlphaFoldDB" id="A0A6I6FA79"/>
<accession>A0A6I6FA79</accession>
<keyword evidence="3" id="KW-1185">Reference proteome</keyword>
<protein>
    <recommendedName>
        <fullName evidence="1">Protein kinase domain-containing protein</fullName>
    </recommendedName>
</protein>
<dbReference type="GO" id="GO:0004672">
    <property type="term" value="F:protein kinase activity"/>
    <property type="evidence" value="ECO:0007669"/>
    <property type="project" value="InterPro"/>
</dbReference>
<reference evidence="2 3" key="1">
    <citation type="submission" date="2019-12" db="EMBL/GenBank/DDBJ databases">
        <title>Genome sequenceing of Clostridium bovifaecis.</title>
        <authorList>
            <person name="Yao Y."/>
        </authorList>
    </citation>
    <scope>NUCLEOTIDE SEQUENCE [LARGE SCALE GENOMIC DNA]</scope>
    <source>
        <strain evidence="2 3">BXX</strain>
    </source>
</reference>
<dbReference type="Proteomes" id="UP000422764">
    <property type="component" value="Chromosome"/>
</dbReference>
<dbReference type="InterPro" id="IPR011009">
    <property type="entry name" value="Kinase-like_dom_sf"/>
</dbReference>
<dbReference type="EMBL" id="CP046522">
    <property type="protein sequence ID" value="QGU94635.1"/>
    <property type="molecule type" value="Genomic_DNA"/>
</dbReference>